<comment type="similarity">
    <text evidence="3">Belongs to the radical SAM superfamily. KamA family.</text>
</comment>
<feature type="binding site" evidence="11">
    <location>
        <position position="106"/>
    </location>
    <ligand>
        <name>[4Fe-4S] cluster</name>
        <dbReference type="ChEBI" id="CHEBI:49883"/>
        <note>4Fe-4S-S-AdoMet</note>
    </ligand>
</feature>
<dbReference type="EMBL" id="OCNJ01000002">
    <property type="protein sequence ID" value="SOD91828.1"/>
    <property type="molecule type" value="Genomic_DNA"/>
</dbReference>
<dbReference type="AlphaFoldDB" id="A0A286G8K7"/>
<dbReference type="OrthoDB" id="9768064at2"/>
<dbReference type="InterPro" id="IPR013785">
    <property type="entry name" value="Aldolase_TIM"/>
</dbReference>
<dbReference type="PANTHER" id="PTHR30538:SF1">
    <property type="entry name" value="L-LYSINE 2,3-AMINOMUTASE"/>
    <property type="match status" value="1"/>
</dbReference>
<evidence type="ECO:0000256" key="8">
    <source>
        <dbReference type="ARBA" id="ARBA00023004"/>
    </source>
</evidence>
<keyword evidence="10" id="KW-0413">Isomerase</keyword>
<keyword evidence="4 11" id="KW-0004">4Fe-4S</keyword>
<dbReference type="PIRSF" id="PIRSF004911">
    <property type="entry name" value="DUF160"/>
    <property type="match status" value="1"/>
</dbReference>
<accession>A0A286G8K7</accession>
<dbReference type="Gene3D" id="3.20.20.70">
    <property type="entry name" value="Aldolase class I"/>
    <property type="match status" value="1"/>
</dbReference>
<evidence type="ECO:0000313" key="14">
    <source>
        <dbReference type="EMBL" id="SOD91828.1"/>
    </source>
</evidence>
<keyword evidence="8" id="KW-0408">Iron</keyword>
<evidence type="ECO:0000256" key="2">
    <source>
        <dbReference type="ARBA" id="ARBA00001966"/>
    </source>
</evidence>
<keyword evidence="5" id="KW-0949">S-adenosyl-L-methionine</keyword>
<keyword evidence="6 11" id="KW-0479">Metal-binding</keyword>
<evidence type="ECO:0000313" key="15">
    <source>
        <dbReference type="Proteomes" id="UP000219621"/>
    </source>
</evidence>
<dbReference type="InterPro" id="IPR025895">
    <property type="entry name" value="LAM_C_dom"/>
</dbReference>
<sequence>MTAEPRRSPAFDAPAPGDDALARVAARYAVRLTPHLLDAMAAEADGSGPVTRQFQPTAAELDETAEERADPIGDAAHSPVPGIVHRYPDRVLLMPVGVCAAYCRFCFRRAVVGQGDGLLPAEQLNAAVAYVAAHPEVWEVILTGGDPLVLSPRRLADLLARLDAIPHVGVLRLHTRLPVHDPERVTDEVVAALRTPRDSAVWVAVHANHADEFSAPVRAAVARLAEAGVPLVGQTVLLRGVNDDPQTLTDLFRAMVRNRIKPYYLHHPDLAAGTGHFRVDLAAGRALVKGLRGTISGLCQPTYVLDIPGGHGKVPMTPDHLHHDDGAAGCLVEDPSGRLHRYPPAPGETP</sequence>
<keyword evidence="15" id="KW-1185">Reference proteome</keyword>
<protein>
    <submittedName>
        <fullName evidence="14">Lysine 2,3-aminomutase</fullName>
    </submittedName>
</protein>
<dbReference type="Proteomes" id="UP000219621">
    <property type="component" value="Unassembled WGS sequence"/>
</dbReference>
<comment type="cofactor">
    <cofactor evidence="2">
        <name>[4Fe-4S] cluster</name>
        <dbReference type="ChEBI" id="CHEBI:49883"/>
    </cofactor>
</comment>
<evidence type="ECO:0000256" key="10">
    <source>
        <dbReference type="ARBA" id="ARBA00023235"/>
    </source>
</evidence>
<dbReference type="InterPro" id="IPR058240">
    <property type="entry name" value="rSAM_sf"/>
</dbReference>
<keyword evidence="9 11" id="KW-0411">Iron-sulfur</keyword>
<dbReference type="GO" id="GO:0016853">
    <property type="term" value="F:isomerase activity"/>
    <property type="evidence" value="ECO:0007669"/>
    <property type="project" value="UniProtKB-KW"/>
</dbReference>
<dbReference type="InterPro" id="IPR022447">
    <property type="entry name" value="Lys_aminomutase-rel"/>
</dbReference>
<dbReference type="SFLD" id="SFLDS00029">
    <property type="entry name" value="Radical_SAM"/>
    <property type="match status" value="1"/>
</dbReference>
<feature type="domain" description="Radical SAM core" evidence="13">
    <location>
        <begin position="85"/>
        <end position="298"/>
    </location>
</feature>
<proteinExistence type="inferred from homology"/>
<gene>
    <name evidence="14" type="ORF">SAMN05421508_102128</name>
</gene>
<reference evidence="14 15" key="1">
    <citation type="submission" date="2017-09" db="EMBL/GenBank/DDBJ databases">
        <authorList>
            <person name="Ehlers B."/>
            <person name="Leendertz F.H."/>
        </authorList>
    </citation>
    <scope>NUCLEOTIDE SEQUENCE [LARGE SCALE GENOMIC DNA]</scope>
    <source>
        <strain evidence="14 15">USBA 140</strain>
    </source>
</reference>
<evidence type="ECO:0000256" key="7">
    <source>
        <dbReference type="ARBA" id="ARBA00022898"/>
    </source>
</evidence>
<dbReference type="InterPro" id="IPR003739">
    <property type="entry name" value="Lys_aminomutase/Glu_NH3_mut"/>
</dbReference>
<feature type="binding site" evidence="11">
    <location>
        <position position="99"/>
    </location>
    <ligand>
        <name>[4Fe-4S] cluster</name>
        <dbReference type="ChEBI" id="CHEBI:49883"/>
        <note>4Fe-4S-S-AdoMet</note>
    </ligand>
</feature>
<dbReference type="InterPro" id="IPR007197">
    <property type="entry name" value="rSAM"/>
</dbReference>
<evidence type="ECO:0000256" key="1">
    <source>
        <dbReference type="ARBA" id="ARBA00001933"/>
    </source>
</evidence>
<evidence type="ECO:0000256" key="6">
    <source>
        <dbReference type="ARBA" id="ARBA00022723"/>
    </source>
</evidence>
<feature type="binding site" evidence="11">
    <location>
        <position position="103"/>
    </location>
    <ligand>
        <name>[4Fe-4S] cluster</name>
        <dbReference type="ChEBI" id="CHEBI:49883"/>
        <note>4Fe-4S-S-AdoMet</note>
    </ligand>
</feature>
<feature type="modified residue" description="N6-(pyridoxal phosphate)lysine" evidence="12">
    <location>
        <position position="313"/>
    </location>
</feature>
<evidence type="ECO:0000259" key="13">
    <source>
        <dbReference type="PROSITE" id="PS51918"/>
    </source>
</evidence>
<evidence type="ECO:0000256" key="9">
    <source>
        <dbReference type="ARBA" id="ARBA00023014"/>
    </source>
</evidence>
<evidence type="ECO:0000256" key="11">
    <source>
        <dbReference type="PIRSR" id="PIRSR004911-1"/>
    </source>
</evidence>
<dbReference type="SFLD" id="SFLDG01070">
    <property type="entry name" value="PLP-dependent"/>
    <property type="match status" value="1"/>
</dbReference>
<evidence type="ECO:0000256" key="4">
    <source>
        <dbReference type="ARBA" id="ARBA00022485"/>
    </source>
</evidence>
<evidence type="ECO:0000256" key="12">
    <source>
        <dbReference type="PIRSR" id="PIRSR603739-50"/>
    </source>
</evidence>
<dbReference type="PANTHER" id="PTHR30538">
    <property type="entry name" value="LYSINE 2,3-AMINOMUTASE-RELATED"/>
    <property type="match status" value="1"/>
</dbReference>
<dbReference type="RefSeq" id="WP_097277907.1">
    <property type="nucleotide sequence ID" value="NZ_OCNJ01000002.1"/>
</dbReference>
<dbReference type="NCBIfam" id="TIGR00238">
    <property type="entry name" value="KamA family radical SAM protein"/>
    <property type="match status" value="1"/>
</dbReference>
<dbReference type="SUPFAM" id="SSF102114">
    <property type="entry name" value="Radical SAM enzymes"/>
    <property type="match status" value="1"/>
</dbReference>
<evidence type="ECO:0000256" key="3">
    <source>
        <dbReference type="ARBA" id="ARBA00008703"/>
    </source>
</evidence>
<dbReference type="GO" id="GO:0051539">
    <property type="term" value="F:4 iron, 4 sulfur cluster binding"/>
    <property type="evidence" value="ECO:0007669"/>
    <property type="project" value="UniProtKB-KW"/>
</dbReference>
<comment type="cofactor">
    <cofactor evidence="1 12">
        <name>pyridoxal 5'-phosphate</name>
        <dbReference type="ChEBI" id="CHEBI:597326"/>
    </cofactor>
</comment>
<dbReference type="NCBIfam" id="TIGR03822">
    <property type="entry name" value="AblA_like_2"/>
    <property type="match status" value="1"/>
</dbReference>
<keyword evidence="7 12" id="KW-0663">Pyridoxal phosphate</keyword>
<dbReference type="Pfam" id="PF04055">
    <property type="entry name" value="Radical_SAM"/>
    <property type="match status" value="1"/>
</dbReference>
<evidence type="ECO:0000256" key="5">
    <source>
        <dbReference type="ARBA" id="ARBA00022691"/>
    </source>
</evidence>
<organism evidence="14 15">
    <name type="scientific">Caenispirillum bisanense</name>
    <dbReference type="NCBI Taxonomy" id="414052"/>
    <lineage>
        <taxon>Bacteria</taxon>
        <taxon>Pseudomonadati</taxon>
        <taxon>Pseudomonadota</taxon>
        <taxon>Alphaproteobacteria</taxon>
        <taxon>Rhodospirillales</taxon>
        <taxon>Novispirillaceae</taxon>
        <taxon>Caenispirillum</taxon>
    </lineage>
</organism>
<name>A0A286G8K7_9PROT</name>
<dbReference type="GO" id="GO:0046872">
    <property type="term" value="F:metal ion binding"/>
    <property type="evidence" value="ECO:0007669"/>
    <property type="project" value="UniProtKB-KW"/>
</dbReference>
<dbReference type="PROSITE" id="PS51918">
    <property type="entry name" value="RADICAL_SAM"/>
    <property type="match status" value="1"/>
</dbReference>
<dbReference type="CDD" id="cd01335">
    <property type="entry name" value="Radical_SAM"/>
    <property type="match status" value="1"/>
</dbReference>
<dbReference type="Pfam" id="PF12544">
    <property type="entry name" value="LAM_C"/>
    <property type="match status" value="1"/>
</dbReference>